<evidence type="ECO:0000313" key="1">
    <source>
        <dbReference type="EMBL" id="AXQ51853.1"/>
    </source>
</evidence>
<sequence>MAYDDDAARLGVTGALRMGPVGSTFATGMGPWAAPFVDLGYISGDGITESLDEDKEEFIPWQRQGPIRVEVTKSTKTFQAVLWESNFHTVSLYYRKQAEDFTVTPGANGALDVVEFTEGEDGGRDVRAFGIDVVDGVYARRIEIPFGEVTERGDIVYQRNSIIAYEVTITAFAGPDGVSVKRKFREGWTVPAGN</sequence>
<evidence type="ECO:0000313" key="2">
    <source>
        <dbReference type="Proteomes" id="UP000264051"/>
    </source>
</evidence>
<protein>
    <submittedName>
        <fullName evidence="1">Major tail protein</fullName>
    </submittedName>
</protein>
<proteinExistence type="predicted"/>
<organism evidence="1 2">
    <name type="scientific">Gordonia phage Catfish</name>
    <dbReference type="NCBI Taxonomy" id="2301538"/>
    <lineage>
        <taxon>Viruses</taxon>
        <taxon>Duplodnaviria</taxon>
        <taxon>Heunggongvirae</taxon>
        <taxon>Uroviricota</taxon>
        <taxon>Caudoviricetes</taxon>
        <taxon>Ruthgordonvirinae</taxon>
        <taxon>Catfishvirus</taxon>
        <taxon>Catfishvirus catfish</taxon>
    </lineage>
</organism>
<reference evidence="2" key="1">
    <citation type="submission" date="2018-07" db="EMBL/GenBank/DDBJ databases">
        <authorList>
            <person name="Byford A.D."/>
            <person name="Nguyen L.Q."/>
            <person name="Alvarez I.A."/>
            <person name="Bhandari M."/>
            <person name="Desselle J.R."/>
            <person name="Duong Q.-N.N."/>
            <person name="Dupree A.F."/>
            <person name="Feroben K.E."/>
            <person name="Garrison M.E."/>
            <person name="Higginbotham J.L."/>
            <person name="Hunter C.W."/>
            <person name="Knight B.A."/>
            <person name="Lee J.A."/>
            <person name="Lewis I.C."/>
            <person name="Long E.L."/>
            <person name="Rimal A."/>
            <person name="Sinnasone S."/>
            <person name="Tandukar J."/>
            <person name="Willis C.E."/>
            <person name="Nguyen A.V."/>
            <person name="Hancock A.M."/>
            <person name="Dicus A.P."/>
            <person name="Gallien G.E."/>
            <person name="Weidemeier A.M.D."/>
            <person name="Gissendanner C.R."/>
            <person name="Findley A.M."/>
            <person name="Bollivar D.W."/>
            <person name="Garlena R.A."/>
            <person name="Russell D.A."/>
            <person name="Pope W.H."/>
            <person name="Jacobs-Sera D."/>
            <person name="Hatfull G.F."/>
        </authorList>
    </citation>
    <scope>NUCLEOTIDE SEQUENCE [LARGE SCALE GENOMIC DNA]</scope>
</reference>
<dbReference type="GeneID" id="63911542"/>
<dbReference type="EMBL" id="MH697580">
    <property type="protein sequence ID" value="AXQ51853.1"/>
    <property type="molecule type" value="Genomic_DNA"/>
</dbReference>
<dbReference type="Pfam" id="PF25681">
    <property type="entry name" value="Phage_TTP_17"/>
    <property type="match status" value="1"/>
</dbReference>
<accession>A0A385D0I2</accession>
<keyword evidence="2" id="KW-1185">Reference proteome</keyword>
<dbReference type="Proteomes" id="UP000264051">
    <property type="component" value="Segment"/>
</dbReference>
<dbReference type="InterPro" id="IPR058154">
    <property type="entry name" value="Bxb1_TTP-like"/>
</dbReference>
<dbReference type="RefSeq" id="YP_010050806.1">
    <property type="nucleotide sequence ID" value="NC_054434.1"/>
</dbReference>
<dbReference type="KEGG" id="vg:63911542"/>
<gene>
    <name evidence="1" type="primary">16</name>
    <name evidence="1" type="ORF">SEA_CATFISH_16</name>
</gene>
<name>A0A385D0I2_9CAUD</name>